<sequence>MSLSINTPVFTRIDNAPIDHSPKTPETISPPSIAGKPAQNLFSTAKGDVTVDSATLNKLFDMMELVFKALREMFAGKQAKSSVLPDKVDVPEVNLEAATHSSTSKTDELPLMTRNALKQLSTPVLAPELKPEMADTPDPDTGHLPKAILNTLKHQTAPILPPVSKPEVTVTNDANANVHVSVNIDHCHCPDTNRPLRPGRNPATIPQLLVSTPVPEEGGKLEVTPRLVPEMNPHTDQELKVDPQLEVPHNHPPQEEKLDIASPGSDAHSFGPRHGRFNMRSGFGAR</sequence>
<dbReference type="GeneID" id="55846846"/>
<gene>
    <name evidence="2" type="ORF">HX787_08875</name>
</gene>
<accession>A0A7Y8AP14</accession>
<protein>
    <submittedName>
        <fullName evidence="2">Uncharacterized protein</fullName>
    </submittedName>
</protein>
<name>A0A7Y8AP14_PSETO</name>
<organism evidence="2 3">
    <name type="scientific">Pseudomonas tolaasii</name>
    <dbReference type="NCBI Taxonomy" id="29442"/>
    <lineage>
        <taxon>Bacteria</taxon>
        <taxon>Pseudomonadati</taxon>
        <taxon>Pseudomonadota</taxon>
        <taxon>Gammaproteobacteria</taxon>
        <taxon>Pseudomonadales</taxon>
        <taxon>Pseudomonadaceae</taxon>
        <taxon>Pseudomonas</taxon>
    </lineage>
</organism>
<feature type="compositionally biased region" description="Basic and acidic residues" evidence="1">
    <location>
        <begin position="245"/>
        <end position="259"/>
    </location>
</feature>
<dbReference type="RefSeq" id="WP_016970946.1">
    <property type="nucleotide sequence ID" value="NZ_CP020369.1"/>
</dbReference>
<reference evidence="2 3" key="1">
    <citation type="submission" date="2020-04" db="EMBL/GenBank/DDBJ databases">
        <title>Molecular characterization of pseudomonads from Agaricus bisporus reveal novel blotch 2 pathogens in Western Europe.</title>
        <authorList>
            <person name="Taparia T."/>
            <person name="Krijger M."/>
            <person name="Haynes E."/>
            <person name="Elpinstone J.G."/>
            <person name="Noble R."/>
            <person name="Van Der Wolf J."/>
        </authorList>
    </citation>
    <scope>NUCLEOTIDE SEQUENCE [LARGE SCALE GENOMIC DNA]</scope>
    <source>
        <strain evidence="2 3">IPO3746</strain>
    </source>
</reference>
<evidence type="ECO:0000256" key="1">
    <source>
        <dbReference type="SAM" id="MobiDB-lite"/>
    </source>
</evidence>
<feature type="region of interest" description="Disordered" evidence="1">
    <location>
        <begin position="245"/>
        <end position="286"/>
    </location>
</feature>
<comment type="caution">
    <text evidence="2">The sequence shown here is derived from an EMBL/GenBank/DDBJ whole genome shotgun (WGS) entry which is preliminary data.</text>
</comment>
<dbReference type="AlphaFoldDB" id="A0A7Y8AP14"/>
<evidence type="ECO:0000313" key="2">
    <source>
        <dbReference type="EMBL" id="NWD35965.1"/>
    </source>
</evidence>
<evidence type="ECO:0000313" key="3">
    <source>
        <dbReference type="Proteomes" id="UP000549134"/>
    </source>
</evidence>
<feature type="region of interest" description="Disordered" evidence="1">
    <location>
        <begin position="14"/>
        <end position="35"/>
    </location>
</feature>
<dbReference type="Proteomes" id="UP000549134">
    <property type="component" value="Unassembled WGS sequence"/>
</dbReference>
<proteinExistence type="predicted"/>
<dbReference type="EMBL" id="JACAQK010000007">
    <property type="protein sequence ID" value="NWD35965.1"/>
    <property type="molecule type" value="Genomic_DNA"/>
</dbReference>